<evidence type="ECO:0000259" key="2">
    <source>
        <dbReference type="Pfam" id="PF16653"/>
    </source>
</evidence>
<keyword evidence="4" id="KW-1185">Reference proteome</keyword>
<dbReference type="RefSeq" id="WP_172892359.1">
    <property type="nucleotide sequence ID" value="NZ_LT607753.1"/>
</dbReference>
<gene>
    <name evidence="3" type="ORF">GA0070614_0735</name>
</gene>
<feature type="domain" description="Saccharopine dehydrogenase NADP binding" evidence="1">
    <location>
        <begin position="13"/>
        <end position="155"/>
    </location>
</feature>
<name>A0A1C5H2Q0_9ACTN</name>
<accession>A0A1C5H2Q0</accession>
<dbReference type="Gene3D" id="3.40.50.720">
    <property type="entry name" value="NAD(P)-binding Rossmann-like Domain"/>
    <property type="match status" value="1"/>
</dbReference>
<evidence type="ECO:0000259" key="1">
    <source>
        <dbReference type="Pfam" id="PF03435"/>
    </source>
</evidence>
<sequence>MNLPGKLTFPGRVLLLGSGSVSQCLQPLLLRHLDMDFTRLTVMDFEDLADKIPDTLAAGARYVRHRITPENLATTLGEHLGRGDLLINLSWNIDTIDIIDWCQRNDVLYVDTSVELWDPYEDQAAKHPSERTLYARHMRLREHARRWGADGSTAVVEHGANPGLVSHWTKVALEDIATAMLKDPDRLPAPLEPQRATALESALGDRDHAQLAMLTGTKVIHISERDTQIGNLPKRVGEFVNTWSIEGFYEEGIAPAELGWGTHEPALPQGAFTHETGPRNQICIARTGMTTLVRSWVPIGGPIIGMVIRHGEAFTISDKLTVWDGDTARYRPTVHYAYLPTDAAMASLHECRMRGYELQQDQRIMADEIVDGADELGVLLLGHDLNGWWVGSQLDIHETRRLVPGQNATTLQVAASVLGAVHWIVRNPRRGLCVPDDLDHEQVLAVANPYLGPCPSVQTDWTPSSYDPFARYAGAATDGESWAFERFLVS</sequence>
<protein>
    <submittedName>
        <fullName evidence="3">Homospermidine synthase</fullName>
    </submittedName>
</protein>
<dbReference type="InterPro" id="IPR005097">
    <property type="entry name" value="Sacchrp_dh_NADP-bd"/>
</dbReference>
<evidence type="ECO:0000313" key="4">
    <source>
        <dbReference type="Proteomes" id="UP000198215"/>
    </source>
</evidence>
<reference evidence="4" key="1">
    <citation type="submission" date="2016-06" db="EMBL/GenBank/DDBJ databases">
        <authorList>
            <person name="Varghese N."/>
            <person name="Submissions Spin"/>
        </authorList>
    </citation>
    <scope>NUCLEOTIDE SEQUENCE [LARGE SCALE GENOMIC DNA]</scope>
    <source>
        <strain evidence="4">DSM 45161</strain>
    </source>
</reference>
<dbReference type="Gene3D" id="3.30.360.30">
    <property type="entry name" value="homospermidine synthase like"/>
    <property type="match status" value="1"/>
</dbReference>
<dbReference type="InterPro" id="IPR032095">
    <property type="entry name" value="Sacchrp_dh-like_C"/>
</dbReference>
<organism evidence="3 4">
    <name type="scientific">Micromonospora coxensis</name>
    <dbReference type="NCBI Taxonomy" id="356852"/>
    <lineage>
        <taxon>Bacteria</taxon>
        <taxon>Bacillati</taxon>
        <taxon>Actinomycetota</taxon>
        <taxon>Actinomycetes</taxon>
        <taxon>Micromonosporales</taxon>
        <taxon>Micromonosporaceae</taxon>
        <taxon>Micromonospora</taxon>
    </lineage>
</organism>
<dbReference type="InterPro" id="IPR023181">
    <property type="entry name" value="Homospermid_syn-like_C"/>
</dbReference>
<dbReference type="EMBL" id="LT607753">
    <property type="protein sequence ID" value="SCG40300.1"/>
    <property type="molecule type" value="Genomic_DNA"/>
</dbReference>
<dbReference type="AlphaFoldDB" id="A0A1C5H2Q0"/>
<feature type="domain" description="Saccharopine dehydrogenase-like C-terminal" evidence="2">
    <location>
        <begin position="159"/>
        <end position="451"/>
    </location>
</feature>
<dbReference type="Pfam" id="PF16653">
    <property type="entry name" value="Sacchrp_dh_C"/>
    <property type="match status" value="1"/>
</dbReference>
<proteinExistence type="predicted"/>
<evidence type="ECO:0000313" key="3">
    <source>
        <dbReference type="EMBL" id="SCG40300.1"/>
    </source>
</evidence>
<dbReference type="Pfam" id="PF03435">
    <property type="entry name" value="Sacchrp_dh_NADP"/>
    <property type="match status" value="1"/>
</dbReference>
<dbReference type="Proteomes" id="UP000198215">
    <property type="component" value="Chromosome I"/>
</dbReference>